<dbReference type="InterPro" id="IPR004477">
    <property type="entry name" value="ComEC_N"/>
</dbReference>
<organism evidence="9 10">
    <name type="scientific">Christiangramia salexigens</name>
    <dbReference type="NCBI Taxonomy" id="1913577"/>
    <lineage>
        <taxon>Bacteria</taxon>
        <taxon>Pseudomonadati</taxon>
        <taxon>Bacteroidota</taxon>
        <taxon>Flavobacteriia</taxon>
        <taxon>Flavobacteriales</taxon>
        <taxon>Flavobacteriaceae</taxon>
        <taxon>Christiangramia</taxon>
    </lineage>
</organism>
<evidence type="ECO:0000256" key="6">
    <source>
        <dbReference type="SAM" id="Phobius"/>
    </source>
</evidence>
<feature type="transmembrane region" description="Helical" evidence="6">
    <location>
        <begin position="262"/>
        <end position="283"/>
    </location>
</feature>
<dbReference type="AlphaFoldDB" id="A0A1L3J7I4"/>
<protein>
    <recommendedName>
        <fullName evidence="11">Competence protein</fullName>
    </recommendedName>
</protein>
<keyword evidence="2" id="KW-1003">Cell membrane</keyword>
<keyword evidence="5 6" id="KW-0472">Membrane</keyword>
<dbReference type="Pfam" id="PF13567">
    <property type="entry name" value="DUF4131"/>
    <property type="match status" value="1"/>
</dbReference>
<feature type="transmembrane region" description="Helical" evidence="6">
    <location>
        <begin position="394"/>
        <end position="417"/>
    </location>
</feature>
<name>A0A1L3J7I4_9FLAO</name>
<feature type="transmembrane region" description="Helical" evidence="6">
    <location>
        <begin position="7"/>
        <end position="25"/>
    </location>
</feature>
<accession>A0A1L3J7I4</accession>
<feature type="transmembrane region" description="Helical" evidence="6">
    <location>
        <begin position="513"/>
        <end position="532"/>
    </location>
</feature>
<keyword evidence="10" id="KW-1185">Reference proteome</keyword>
<dbReference type="GO" id="GO:0005886">
    <property type="term" value="C:plasma membrane"/>
    <property type="evidence" value="ECO:0007669"/>
    <property type="project" value="UniProtKB-SubCell"/>
</dbReference>
<dbReference type="InterPro" id="IPR025405">
    <property type="entry name" value="DUF4131"/>
</dbReference>
<feature type="transmembrane region" description="Helical" evidence="6">
    <location>
        <begin position="366"/>
        <end position="387"/>
    </location>
</feature>
<dbReference type="KEGG" id="grl:LPB144_11880"/>
<proteinExistence type="predicted"/>
<comment type="subcellular location">
    <subcellularLocation>
        <location evidence="1">Cell membrane</location>
        <topology evidence="1">Multi-pass membrane protein</topology>
    </subcellularLocation>
</comment>
<feature type="transmembrane region" description="Helical" evidence="6">
    <location>
        <begin position="295"/>
        <end position="311"/>
    </location>
</feature>
<evidence type="ECO:0000256" key="2">
    <source>
        <dbReference type="ARBA" id="ARBA00022475"/>
    </source>
</evidence>
<sequence>MKSLNLIFLRLCIYLIAGILISFHLQIDSGLLWAFNLGVILFFLYSFFRARKQLFTGFLPGISSFLIIFTIGLNTGTYSQPRYKTDHIIHYPANQLAEEHLLIAEVVEELKPNSFSKRYIIKAKSLESGKSNSQNISGKLLLNLKNDSLNKLNLKPGNSILIPYRTKDIPKALIPFQFNYRAYLKTLKTEVQLDLNSNELLLMENENVDLKTNAWRTRENLIARLGEKNFSKDELAVYQALILGQRRDISDELYKTYAASGAIHILAISGLHIGIILLFLNFLFKPLEQIKYGKLLKPILIIMCLWGFAVISGLSPSVVRAVCMFSFLAVGMQLKKKTSNLNSLFLSLFFLVLINPYYLFQVGFQLSYLAVISIIIFQPIIYGLIITRLKVIDYLWKIASVSIAAQIGVLPLSLFYFHQFPGLFLLTNIIIIPFLGILLGLGFLVIFLAAIDLLPDSLASLFGNLLDLMNNLIARIAGFKSFIIEGINISLSHTIAVYFLIISLVYLLHRINFISLSLLLSSVLFLQISHIYSRADMPMYEGIIFHKSRESVVGIRHRQSLKVYAPSGLNSAFLKDYKRNQNIDSINYQALPEVFQIDGKMVYVPQDNVPDLTDFNPDIILLTNSTRINLNRLIKTIEPNLIIADGSNYPSVISKWKETCDKQKIPFHHTGEKGAYIFNSQKTNWKMFL</sequence>
<evidence type="ECO:0000256" key="3">
    <source>
        <dbReference type="ARBA" id="ARBA00022692"/>
    </source>
</evidence>
<dbReference type="PANTHER" id="PTHR30619">
    <property type="entry name" value="DNA INTERNALIZATION/COMPETENCE PROTEIN COMEC/REC2"/>
    <property type="match status" value="1"/>
</dbReference>
<evidence type="ECO:0000259" key="7">
    <source>
        <dbReference type="Pfam" id="PF03772"/>
    </source>
</evidence>
<gene>
    <name evidence="9" type="ORF">LPB144_11880</name>
</gene>
<dbReference type="EMBL" id="CP018153">
    <property type="protein sequence ID" value="APG61063.1"/>
    <property type="molecule type" value="Genomic_DNA"/>
</dbReference>
<feature type="transmembrane region" description="Helical" evidence="6">
    <location>
        <begin position="341"/>
        <end position="360"/>
    </location>
</feature>
<feature type="domain" description="DUF4131" evidence="8">
    <location>
        <begin position="33"/>
        <end position="199"/>
    </location>
</feature>
<feature type="transmembrane region" description="Helical" evidence="6">
    <location>
        <begin position="55"/>
        <end position="73"/>
    </location>
</feature>
<dbReference type="Proteomes" id="UP000182510">
    <property type="component" value="Chromosome"/>
</dbReference>
<dbReference type="InterPro" id="IPR052159">
    <property type="entry name" value="Competence_DNA_uptake"/>
</dbReference>
<evidence type="ECO:0000259" key="8">
    <source>
        <dbReference type="Pfam" id="PF13567"/>
    </source>
</evidence>
<reference evidence="9 10" key="1">
    <citation type="submission" date="2016-11" db="EMBL/GenBank/DDBJ databases">
        <title>Gramella sp. LPB0144 isolated from marine environment.</title>
        <authorList>
            <person name="Kim E."/>
            <person name="Yi H."/>
        </authorList>
    </citation>
    <scope>NUCLEOTIDE SEQUENCE [LARGE SCALE GENOMIC DNA]</scope>
    <source>
        <strain evidence="9 10">LPB0144</strain>
    </source>
</reference>
<evidence type="ECO:0008006" key="11">
    <source>
        <dbReference type="Google" id="ProtNLM"/>
    </source>
</evidence>
<evidence type="ECO:0000256" key="1">
    <source>
        <dbReference type="ARBA" id="ARBA00004651"/>
    </source>
</evidence>
<feature type="transmembrane region" description="Helical" evidence="6">
    <location>
        <begin position="31"/>
        <end position="48"/>
    </location>
</feature>
<dbReference type="STRING" id="1913577.LPB144_11880"/>
<dbReference type="NCBIfam" id="TIGR00360">
    <property type="entry name" value="ComEC_N-term"/>
    <property type="match status" value="1"/>
</dbReference>
<dbReference type="RefSeq" id="WP_072553753.1">
    <property type="nucleotide sequence ID" value="NZ_CP018153.1"/>
</dbReference>
<feature type="transmembrane region" description="Helical" evidence="6">
    <location>
        <begin position="423"/>
        <end position="451"/>
    </location>
</feature>
<evidence type="ECO:0000256" key="4">
    <source>
        <dbReference type="ARBA" id="ARBA00022989"/>
    </source>
</evidence>
<keyword evidence="4 6" id="KW-1133">Transmembrane helix</keyword>
<evidence type="ECO:0000256" key="5">
    <source>
        <dbReference type="ARBA" id="ARBA00023136"/>
    </source>
</evidence>
<keyword evidence="3 6" id="KW-0812">Transmembrane</keyword>
<evidence type="ECO:0000313" key="10">
    <source>
        <dbReference type="Proteomes" id="UP000182510"/>
    </source>
</evidence>
<dbReference type="PANTHER" id="PTHR30619:SF1">
    <property type="entry name" value="RECOMBINATION PROTEIN 2"/>
    <property type="match status" value="1"/>
</dbReference>
<feature type="domain" description="ComEC/Rec2-related protein" evidence="7">
    <location>
        <begin position="241"/>
        <end position="510"/>
    </location>
</feature>
<dbReference type="Pfam" id="PF03772">
    <property type="entry name" value="Competence"/>
    <property type="match status" value="1"/>
</dbReference>
<dbReference type="OrthoDB" id="9761531at2"/>
<evidence type="ECO:0000313" key="9">
    <source>
        <dbReference type="EMBL" id="APG61063.1"/>
    </source>
</evidence>
<feature type="transmembrane region" description="Helical" evidence="6">
    <location>
        <begin position="482"/>
        <end position="507"/>
    </location>
</feature>